<comment type="similarity">
    <text evidence="2">Belongs to the DNA polymerase type-C family. DnaE subfamily.</text>
</comment>
<evidence type="ECO:0000256" key="6">
    <source>
        <dbReference type="ARBA" id="ARBA00022695"/>
    </source>
</evidence>
<dbReference type="InterPro" id="IPR029460">
    <property type="entry name" value="DNAPol_HHH"/>
</dbReference>
<dbReference type="Proteomes" id="UP000234950">
    <property type="component" value="Unassembled WGS sequence"/>
</dbReference>
<dbReference type="AlphaFoldDB" id="A0A2N5HAL1"/>
<dbReference type="SMART" id="SM00481">
    <property type="entry name" value="POLIIIAc"/>
    <property type="match status" value="1"/>
</dbReference>
<dbReference type="InterPro" id="IPR004365">
    <property type="entry name" value="NA-bd_OB_tRNA"/>
</dbReference>
<dbReference type="GO" id="GO:0003887">
    <property type="term" value="F:DNA-directed DNA polymerase activity"/>
    <property type="evidence" value="ECO:0007669"/>
    <property type="project" value="UniProtKB-KW"/>
</dbReference>
<dbReference type="Pfam" id="PF17657">
    <property type="entry name" value="DNA_pol3_finger"/>
    <property type="match status" value="1"/>
</dbReference>
<dbReference type="NCBIfam" id="NF004226">
    <property type="entry name" value="PRK05673.1"/>
    <property type="match status" value="1"/>
</dbReference>
<evidence type="ECO:0000256" key="2">
    <source>
        <dbReference type="ARBA" id="ARBA00009496"/>
    </source>
</evidence>
<evidence type="ECO:0000256" key="5">
    <source>
        <dbReference type="ARBA" id="ARBA00022679"/>
    </source>
</evidence>
<keyword evidence="8" id="KW-0239">DNA-directed DNA polymerase</keyword>
<reference evidence="12 13" key="1">
    <citation type="submission" date="2017-11" db="EMBL/GenBank/DDBJ databases">
        <title>Comparitive Functional Genomics of Dry Heat Resistant strains isolated from the Viking Spacecraft.</title>
        <authorList>
            <person name="Seuylemezian A."/>
            <person name="Cooper K."/>
            <person name="Vaishampayan P."/>
        </authorList>
    </citation>
    <scope>NUCLEOTIDE SEQUENCE [LARGE SCALE GENOMIC DNA]</scope>
    <source>
        <strain evidence="12 13">V32-6</strain>
    </source>
</reference>
<dbReference type="Pfam" id="PF14579">
    <property type="entry name" value="HHH_6"/>
    <property type="match status" value="1"/>
</dbReference>
<proteinExistence type="inferred from homology"/>
<dbReference type="RefSeq" id="WP_101649399.1">
    <property type="nucleotide sequence ID" value="NZ_PGVE01000069.1"/>
</dbReference>
<comment type="subcellular location">
    <subcellularLocation>
        <location evidence="1">Cytoplasm</location>
    </subcellularLocation>
</comment>
<dbReference type="Pfam" id="PF01336">
    <property type="entry name" value="tRNA_anti-codon"/>
    <property type="match status" value="1"/>
</dbReference>
<dbReference type="GO" id="GO:0005737">
    <property type="term" value="C:cytoplasm"/>
    <property type="evidence" value="ECO:0007669"/>
    <property type="project" value="UniProtKB-SubCell"/>
</dbReference>
<dbReference type="EMBL" id="PGVE01000069">
    <property type="protein sequence ID" value="PLS02554.1"/>
    <property type="molecule type" value="Genomic_DNA"/>
</dbReference>
<dbReference type="GO" id="GO:0003676">
    <property type="term" value="F:nucleic acid binding"/>
    <property type="evidence" value="ECO:0007669"/>
    <property type="project" value="InterPro"/>
</dbReference>
<dbReference type="SUPFAM" id="SSF89550">
    <property type="entry name" value="PHP domain-like"/>
    <property type="match status" value="1"/>
</dbReference>
<dbReference type="GO" id="GO:0008408">
    <property type="term" value="F:3'-5' exonuclease activity"/>
    <property type="evidence" value="ECO:0007669"/>
    <property type="project" value="InterPro"/>
</dbReference>
<comment type="caution">
    <text evidence="12">The sequence shown here is derived from an EMBL/GenBank/DDBJ whole genome shotgun (WGS) entry which is preliminary data.</text>
</comment>
<accession>A0A2N5HAL1</accession>
<dbReference type="OrthoDB" id="9803237at2"/>
<evidence type="ECO:0000256" key="9">
    <source>
        <dbReference type="ARBA" id="ARBA00025611"/>
    </source>
</evidence>
<evidence type="ECO:0000256" key="1">
    <source>
        <dbReference type="ARBA" id="ARBA00004496"/>
    </source>
</evidence>
<dbReference type="CDD" id="cd04485">
    <property type="entry name" value="DnaE_OBF"/>
    <property type="match status" value="1"/>
</dbReference>
<evidence type="ECO:0000259" key="11">
    <source>
        <dbReference type="SMART" id="SM00481"/>
    </source>
</evidence>
<dbReference type="InterPro" id="IPR004805">
    <property type="entry name" value="DnaE2/DnaE/PolC"/>
</dbReference>
<evidence type="ECO:0000256" key="10">
    <source>
        <dbReference type="ARBA" id="ARBA00049244"/>
    </source>
</evidence>
<dbReference type="InterPro" id="IPR004013">
    <property type="entry name" value="PHP_dom"/>
</dbReference>
<organism evidence="12 13">
    <name type="scientific">Neobacillus cucumis</name>
    <dbReference type="NCBI Taxonomy" id="1740721"/>
    <lineage>
        <taxon>Bacteria</taxon>
        <taxon>Bacillati</taxon>
        <taxon>Bacillota</taxon>
        <taxon>Bacilli</taxon>
        <taxon>Bacillales</taxon>
        <taxon>Bacillaceae</taxon>
        <taxon>Neobacillus</taxon>
    </lineage>
</organism>
<dbReference type="PANTHER" id="PTHR32294">
    <property type="entry name" value="DNA POLYMERASE III SUBUNIT ALPHA"/>
    <property type="match status" value="1"/>
</dbReference>
<keyword evidence="6" id="KW-0548">Nucleotidyltransferase</keyword>
<dbReference type="Pfam" id="PF02811">
    <property type="entry name" value="PHP"/>
    <property type="match status" value="1"/>
</dbReference>
<dbReference type="Gene3D" id="1.10.150.870">
    <property type="match status" value="1"/>
</dbReference>
<evidence type="ECO:0000313" key="13">
    <source>
        <dbReference type="Proteomes" id="UP000234950"/>
    </source>
</evidence>
<dbReference type="InterPro" id="IPR011708">
    <property type="entry name" value="DNA_pol3_alpha_NTPase_dom"/>
</dbReference>
<dbReference type="Gene3D" id="1.10.10.1600">
    <property type="entry name" value="Bacterial DNA polymerase III alpha subunit, thumb domain"/>
    <property type="match status" value="1"/>
</dbReference>
<keyword evidence="5" id="KW-0808">Transferase</keyword>
<dbReference type="InterPro" id="IPR040982">
    <property type="entry name" value="DNA_pol3_finger"/>
</dbReference>
<protein>
    <recommendedName>
        <fullName evidence="4">DNA polymerase III subunit alpha</fullName>
        <ecNumber evidence="3">2.7.7.7</ecNumber>
    </recommendedName>
</protein>
<evidence type="ECO:0000256" key="7">
    <source>
        <dbReference type="ARBA" id="ARBA00022705"/>
    </source>
</evidence>
<comment type="function">
    <text evidence="9">DNA polymerase III is a complex, multichain enzyme responsible for most of the replicative synthesis in bacteria. This DNA polymerase also exhibits 3' to 5' exonuclease activity. The alpha chain is the DNA polymerase.</text>
</comment>
<evidence type="ECO:0000256" key="8">
    <source>
        <dbReference type="ARBA" id="ARBA00022932"/>
    </source>
</evidence>
<dbReference type="InterPro" id="IPR003141">
    <property type="entry name" value="Pol/His_phosphatase_N"/>
</dbReference>
<dbReference type="Pfam" id="PF07733">
    <property type="entry name" value="DNA_pol3_alpha"/>
    <property type="match status" value="1"/>
</dbReference>
<keyword evidence="7" id="KW-0235">DNA replication</keyword>
<evidence type="ECO:0000256" key="4">
    <source>
        <dbReference type="ARBA" id="ARBA00019114"/>
    </source>
</evidence>
<dbReference type="InterPro" id="IPR041931">
    <property type="entry name" value="DNA_pol3_alpha_thumb_dom"/>
</dbReference>
<dbReference type="Gene3D" id="3.20.20.140">
    <property type="entry name" value="Metal-dependent hydrolases"/>
    <property type="match status" value="1"/>
</dbReference>
<dbReference type="NCBIfam" id="NF005298">
    <property type="entry name" value="PRK06826.1"/>
    <property type="match status" value="1"/>
</dbReference>
<dbReference type="GO" id="GO:0006260">
    <property type="term" value="P:DNA replication"/>
    <property type="evidence" value="ECO:0007669"/>
    <property type="project" value="UniProtKB-KW"/>
</dbReference>
<dbReference type="NCBIfam" id="TIGR00594">
    <property type="entry name" value="polc"/>
    <property type="match status" value="1"/>
</dbReference>
<gene>
    <name evidence="12" type="ORF">CVD27_18625</name>
</gene>
<dbReference type="InterPro" id="IPR016195">
    <property type="entry name" value="Pol/histidinol_Pase-like"/>
</dbReference>
<comment type="catalytic activity">
    <reaction evidence="10">
        <text>DNA(n) + a 2'-deoxyribonucleoside 5'-triphosphate = DNA(n+1) + diphosphate</text>
        <dbReference type="Rhea" id="RHEA:22508"/>
        <dbReference type="Rhea" id="RHEA-COMP:17339"/>
        <dbReference type="Rhea" id="RHEA-COMP:17340"/>
        <dbReference type="ChEBI" id="CHEBI:33019"/>
        <dbReference type="ChEBI" id="CHEBI:61560"/>
        <dbReference type="ChEBI" id="CHEBI:173112"/>
        <dbReference type="EC" id="2.7.7.7"/>
    </reaction>
</comment>
<dbReference type="EC" id="2.7.7.7" evidence="3"/>
<dbReference type="PANTHER" id="PTHR32294:SF0">
    <property type="entry name" value="DNA POLYMERASE III SUBUNIT ALPHA"/>
    <property type="match status" value="1"/>
</dbReference>
<name>A0A2N5HAL1_9BACI</name>
<feature type="domain" description="Polymerase/histidinol phosphatase N-terminal" evidence="11">
    <location>
        <begin position="4"/>
        <end position="71"/>
    </location>
</feature>
<keyword evidence="13" id="KW-1185">Reference proteome</keyword>
<evidence type="ECO:0000256" key="3">
    <source>
        <dbReference type="ARBA" id="ARBA00012417"/>
    </source>
</evidence>
<evidence type="ECO:0000313" key="12">
    <source>
        <dbReference type="EMBL" id="PLS02554.1"/>
    </source>
</evidence>
<sequence length="1120" mass="127934">MSFIHLQVYSAYSLLTSTASVPELIENAKRKGFKALALTDRNVMYGTIEFYKLCKKNNLKPIIGLTVDVESELTANASYPLVLLAETEDGFKNLLKISSAIQTKSINGLPFKWLKSYSQGLIAITPGLEGEIEQSLLTGNEEYARRLIRRLDNIFGNGSFFLSVQHHQLEDEIRINKWFLEIAKDENIPLVATNRVQYLEKEDTFAHECLLAIKNGEKLQDEHREKLESDQFYLKSAEEMVECFSELPEILENSLRIAARCTVNIELNKTYLPTYPTDNGMSAELFLEKLCEKGLYERFSQPREEYLDRLEFELGVIKRMKFSNYFLIVWDFMRYAREHGILTGPGRGSAAGSLVAYVLYITDVDPIEHNLLFERFLNPERISMPDIDIDFPDHRRDEVINYVTRKYGDMHVAQIVTFGTLAAKAALRDVGRTFGLNTKELEHLSRLVPSRLGINLEAAYRESEPLRKFVKDTPLNKRLFETALKLEGLPRHTSTHAAGVVLSEKQLVELIPIQRGSGHVYLTQYSMEYLEEIGLLKMDFLGLRNLSLIETILSSIYRDTGKKIDIKQVPLQDPNTFDLLARGETTGIFQLESEGMRKVLTRLKPSRFEDIVAVNALYRPGPMENIPLYIDRKHGRTEVDYPHADLEPILENTYGVIVYQEQIMQIASKMAGFSLGEADLLRRAVGKKQKEILDKERHHFVQGALKKGYSEELANEIYDLIVRFANYGFNRSHAVAYSMIAYQLAFLKANFPAHFMAGLLTSAIGNDTKIAQYIMESRQKEILVLPPSINQSKYSFQVERNGIRYSLAAIKNVGAAALKEIFQARKRKKFDDLFDFCIRVSSKAVNRKTLEFLVHSGAFDEFGEDRSVLLASLDVAIEHAQIFKSDDTDQFALFDDDMIPKPKYVPVDPISLENKLSFEKEALGFYLSDHPISIYEKRLKAGGALLLYQLGTDMKRVFSGVYISLMKTIRTKKGDNMSFLTVSDSSGEMEAVAFPNVFKKFQLLLKQGSFVLLEGKIEERENQRQFIIQQVFDLEQWLQNNAEKQPVLYLKVSSGLQDDTSLKKINQLLKENKGNAHVVLHYEESRKTIRLGEEYKVKPEPHVLQELRGILGPKNVVLKD</sequence>